<evidence type="ECO:0000259" key="5">
    <source>
        <dbReference type="Pfam" id="PF09994"/>
    </source>
</evidence>
<dbReference type="InterPro" id="IPR019775">
    <property type="entry name" value="WD40_repeat_CS"/>
</dbReference>
<dbReference type="Pfam" id="PF09994">
    <property type="entry name" value="T6SS_Tle1-like_cat"/>
    <property type="match status" value="2"/>
</dbReference>
<proteinExistence type="predicted"/>
<feature type="domain" description="T6SS Phospholipase effector Tle1-like catalytic" evidence="5">
    <location>
        <begin position="69"/>
        <end position="149"/>
    </location>
</feature>
<keyword evidence="1 3" id="KW-0853">WD repeat</keyword>
<dbReference type="GO" id="GO:1990234">
    <property type="term" value="C:transferase complex"/>
    <property type="evidence" value="ECO:0007669"/>
    <property type="project" value="UniProtKB-ARBA"/>
</dbReference>
<evidence type="ECO:0000313" key="6">
    <source>
        <dbReference type="EMBL" id="KIP02123.1"/>
    </source>
</evidence>
<dbReference type="Gene3D" id="2.130.10.10">
    <property type="entry name" value="YVTN repeat-like/Quinoprotein amine dehydrogenase"/>
    <property type="match status" value="4"/>
</dbReference>
<dbReference type="Proteomes" id="UP000053257">
    <property type="component" value="Unassembled WGS sequence"/>
</dbReference>
<dbReference type="PROSITE" id="PS50294">
    <property type="entry name" value="WD_REPEATS_REGION"/>
    <property type="match status" value="6"/>
</dbReference>
<dbReference type="CDD" id="cd00200">
    <property type="entry name" value="WD40"/>
    <property type="match status" value="1"/>
</dbReference>
<dbReference type="STRING" id="745531.A0A0C3PB35"/>
<dbReference type="Pfam" id="PF00400">
    <property type="entry name" value="WD40"/>
    <property type="match status" value="6"/>
</dbReference>
<dbReference type="PANTHER" id="PTHR22847">
    <property type="entry name" value="WD40 REPEAT PROTEIN"/>
    <property type="match status" value="1"/>
</dbReference>
<feature type="compositionally biased region" description="Polar residues" evidence="4">
    <location>
        <begin position="38"/>
        <end position="52"/>
    </location>
</feature>
<dbReference type="PANTHER" id="PTHR22847:SF637">
    <property type="entry name" value="WD REPEAT DOMAIN 5B"/>
    <property type="match status" value="1"/>
</dbReference>
<dbReference type="InterPro" id="IPR036322">
    <property type="entry name" value="WD40_repeat_dom_sf"/>
</dbReference>
<dbReference type="PROSITE" id="PS50082">
    <property type="entry name" value="WD_REPEATS_2"/>
    <property type="match status" value="7"/>
</dbReference>
<evidence type="ECO:0000256" key="4">
    <source>
        <dbReference type="SAM" id="MobiDB-lite"/>
    </source>
</evidence>
<keyword evidence="7" id="KW-1185">Reference proteome</keyword>
<evidence type="ECO:0000256" key="2">
    <source>
        <dbReference type="ARBA" id="ARBA00022737"/>
    </source>
</evidence>
<accession>A0A0C3PB35</accession>
<dbReference type="InterPro" id="IPR001680">
    <property type="entry name" value="WD40_rpt"/>
</dbReference>
<feature type="repeat" description="WD" evidence="3">
    <location>
        <begin position="704"/>
        <end position="745"/>
    </location>
</feature>
<evidence type="ECO:0000313" key="7">
    <source>
        <dbReference type="Proteomes" id="UP000053257"/>
    </source>
</evidence>
<name>A0A0C3PB35_PHLG1</name>
<feature type="repeat" description="WD" evidence="3">
    <location>
        <begin position="747"/>
        <end position="788"/>
    </location>
</feature>
<dbReference type="SUPFAM" id="SSF50978">
    <property type="entry name" value="WD40 repeat-like"/>
    <property type="match status" value="1"/>
</dbReference>
<dbReference type="InterPro" id="IPR018712">
    <property type="entry name" value="Tle1-like_cat"/>
</dbReference>
<keyword evidence="2" id="KW-0677">Repeat</keyword>
<evidence type="ECO:0000256" key="1">
    <source>
        <dbReference type="ARBA" id="ARBA00022574"/>
    </source>
</evidence>
<feature type="repeat" description="WD" evidence="3">
    <location>
        <begin position="549"/>
        <end position="579"/>
    </location>
</feature>
<feature type="domain" description="T6SS Phospholipase effector Tle1-like catalytic" evidence="5">
    <location>
        <begin position="177"/>
        <end position="299"/>
    </location>
</feature>
<gene>
    <name evidence="6" type="ORF">PHLGIDRAFT_122743</name>
</gene>
<dbReference type="SMART" id="SM00320">
    <property type="entry name" value="WD40"/>
    <property type="match status" value="6"/>
</dbReference>
<dbReference type="EMBL" id="KN840701">
    <property type="protein sequence ID" value="KIP02123.1"/>
    <property type="molecule type" value="Genomic_DNA"/>
</dbReference>
<dbReference type="AlphaFoldDB" id="A0A0C3PB35"/>
<dbReference type="GO" id="GO:0005634">
    <property type="term" value="C:nucleus"/>
    <property type="evidence" value="ECO:0007669"/>
    <property type="project" value="TreeGrafter"/>
</dbReference>
<feature type="repeat" description="WD" evidence="3">
    <location>
        <begin position="790"/>
        <end position="825"/>
    </location>
</feature>
<reference evidence="6 7" key="1">
    <citation type="journal article" date="2014" name="PLoS Genet.">
        <title>Analysis of the Phlebiopsis gigantea genome, transcriptome and secretome provides insight into its pioneer colonization strategies of wood.</title>
        <authorList>
            <person name="Hori C."/>
            <person name="Ishida T."/>
            <person name="Igarashi K."/>
            <person name="Samejima M."/>
            <person name="Suzuki H."/>
            <person name="Master E."/>
            <person name="Ferreira P."/>
            <person name="Ruiz-Duenas F.J."/>
            <person name="Held B."/>
            <person name="Canessa P."/>
            <person name="Larrondo L.F."/>
            <person name="Schmoll M."/>
            <person name="Druzhinina I.S."/>
            <person name="Kubicek C.P."/>
            <person name="Gaskell J.A."/>
            <person name="Kersten P."/>
            <person name="St John F."/>
            <person name="Glasner J."/>
            <person name="Sabat G."/>
            <person name="Splinter BonDurant S."/>
            <person name="Syed K."/>
            <person name="Yadav J."/>
            <person name="Mgbeahuruike A.C."/>
            <person name="Kovalchuk A."/>
            <person name="Asiegbu F.O."/>
            <person name="Lackner G."/>
            <person name="Hoffmeister D."/>
            <person name="Rencoret J."/>
            <person name="Gutierrez A."/>
            <person name="Sun H."/>
            <person name="Lindquist E."/>
            <person name="Barry K."/>
            <person name="Riley R."/>
            <person name="Grigoriev I.V."/>
            <person name="Henrissat B."/>
            <person name="Kues U."/>
            <person name="Berka R.M."/>
            <person name="Martinez A.T."/>
            <person name="Covert S.F."/>
            <person name="Blanchette R.A."/>
            <person name="Cullen D."/>
        </authorList>
    </citation>
    <scope>NUCLEOTIDE SEQUENCE [LARGE SCALE GENOMIC DNA]</scope>
    <source>
        <strain evidence="6 7">11061_1 CR5-6</strain>
    </source>
</reference>
<dbReference type="OrthoDB" id="538223at2759"/>
<sequence length="825" mass="89847">MESDSATSSSDHDSEASSETATATPSHAADLGRITLKEPSTPSAETATASESRVTRCKCPPPPPEKKGRNLVVCIDGTANQFSLNNTHVVELYSRLEKNDKQLTYYDSGIGTFVKPSNWIGWLIQLIIHIWDMMVAWGNNNQIGFAYELYLATMALLSLEESNDAGAGDDRAEKEVSSKDPSYPMELCNEFKRTLCHDGVRAHFVGVWDTVSSVGITRGPSLPETTTGMSHVCGVCHCIALDERRNKFQPEYVNGGKGPSKDAHNIKEVWFAGSHSDIGGGNTENLKSDGFGPPLRWILYEAMDFGLRVKPFKGAKWKPSEHHPSLVGVWKLLEYYPFRRLSYNTADEKDNEDCCRWPPNLGRGRHVQPGQKIHASVLQFMKDNPDYKPAAELNNGCTWDDVRTLDADPTDRSALLVSDLYSSASDIIAGLDKIVLESPNAQITRRHTDLLGQLTSSSGGGQSIIDVPDAANILLRSLEHLRVQNALAGDEKSSVFDTLVQALSTFPSLPEGCLPRANSQLRVWLDWAPTGLKNQIIRTFGNGPLYKPQTGHTTAVWCVAFSPDGTQVAYGCSDCTIRLCAAETWQPIGEPLYGHSNWIWAVAFSPDGTRIVSGSRDKTLRLWDAETHQAVGTPLTGHQSSVRSAAFSPDGKLFASGSDDKTIRIWDAKTRRLVGEPLCGHKGWVASVAFSPDGRLVASGSGDDTGHSNAVSSVVFSPDGRCVVSGSSDDTIRVWYAETGEVLLGPLRGHTNSVSAVAVSSDGRYIVSGSYDNTVRPWDARTGEAIGEPLRGHMDRVQSVAFSPDGHHMVSGSSDKSLMVWEVEL</sequence>
<feature type="repeat" description="WD" evidence="3">
    <location>
        <begin position="635"/>
        <end position="676"/>
    </location>
</feature>
<dbReference type="InterPro" id="IPR020472">
    <property type="entry name" value="WD40_PAC1"/>
</dbReference>
<feature type="region of interest" description="Disordered" evidence="4">
    <location>
        <begin position="1"/>
        <end position="64"/>
    </location>
</feature>
<feature type="repeat" description="WD" evidence="3">
    <location>
        <begin position="678"/>
        <end position="705"/>
    </location>
</feature>
<dbReference type="InterPro" id="IPR015943">
    <property type="entry name" value="WD40/YVTN_repeat-like_dom_sf"/>
</dbReference>
<dbReference type="HOGENOM" id="CLU_005049_4_3_1"/>
<feature type="repeat" description="WD" evidence="3">
    <location>
        <begin position="592"/>
        <end position="633"/>
    </location>
</feature>
<evidence type="ECO:0000256" key="3">
    <source>
        <dbReference type="PROSITE-ProRule" id="PRU00221"/>
    </source>
</evidence>
<dbReference type="PRINTS" id="PR00320">
    <property type="entry name" value="GPROTEINBRPT"/>
</dbReference>
<protein>
    <recommendedName>
        <fullName evidence="5">T6SS Phospholipase effector Tle1-like catalytic domain-containing protein</fullName>
    </recommendedName>
</protein>
<dbReference type="PROSITE" id="PS00678">
    <property type="entry name" value="WD_REPEATS_1"/>
    <property type="match status" value="2"/>
</dbReference>
<organism evidence="6 7">
    <name type="scientific">Phlebiopsis gigantea (strain 11061_1 CR5-6)</name>
    <name type="common">White-rot fungus</name>
    <name type="synonym">Peniophora gigantea</name>
    <dbReference type="NCBI Taxonomy" id="745531"/>
    <lineage>
        <taxon>Eukaryota</taxon>
        <taxon>Fungi</taxon>
        <taxon>Dikarya</taxon>
        <taxon>Basidiomycota</taxon>
        <taxon>Agaricomycotina</taxon>
        <taxon>Agaricomycetes</taxon>
        <taxon>Polyporales</taxon>
        <taxon>Phanerochaetaceae</taxon>
        <taxon>Phlebiopsis</taxon>
    </lineage>
</organism>